<organism evidence="1">
    <name type="scientific">Trepomonas sp. PC1</name>
    <dbReference type="NCBI Taxonomy" id="1076344"/>
    <lineage>
        <taxon>Eukaryota</taxon>
        <taxon>Metamonada</taxon>
        <taxon>Diplomonadida</taxon>
        <taxon>Hexamitidae</taxon>
        <taxon>Hexamitinae</taxon>
        <taxon>Trepomonas</taxon>
    </lineage>
</organism>
<dbReference type="AlphaFoldDB" id="A0A146KGT1"/>
<dbReference type="InterPro" id="IPR032675">
    <property type="entry name" value="LRR_dom_sf"/>
</dbReference>
<dbReference type="EMBL" id="GDID01000929">
    <property type="protein sequence ID" value="JAP95677.1"/>
    <property type="molecule type" value="Transcribed_RNA"/>
</dbReference>
<dbReference type="Gene3D" id="3.80.10.10">
    <property type="entry name" value="Ribonuclease Inhibitor"/>
    <property type="match status" value="1"/>
</dbReference>
<reference evidence="1" key="1">
    <citation type="submission" date="2015-07" db="EMBL/GenBank/DDBJ databases">
        <title>Adaptation to a free-living lifestyle via gene acquisitions in the diplomonad Trepomonas sp. PC1.</title>
        <authorList>
            <person name="Xu F."/>
            <person name="Jerlstrom-Hultqvist J."/>
            <person name="Kolisko M."/>
            <person name="Simpson A.G.B."/>
            <person name="Roger A.J."/>
            <person name="Svard S.G."/>
            <person name="Andersson J.O."/>
        </authorList>
    </citation>
    <scope>NUCLEOTIDE SEQUENCE</scope>
    <source>
        <strain evidence="1">PC1</strain>
    </source>
</reference>
<dbReference type="InterPro" id="IPR026906">
    <property type="entry name" value="LRR_5"/>
</dbReference>
<protein>
    <submittedName>
        <fullName evidence="1">Leucine rich repeats-containing protein</fullName>
    </submittedName>
</protein>
<evidence type="ECO:0000313" key="1">
    <source>
        <dbReference type="EMBL" id="JAP95677.1"/>
    </source>
</evidence>
<sequence length="112" mass="12682">LCYLDCTNAKLINKSAFAECVSMTRYSFEKAEEVGCQAFAGNASLVQIELGKVKKLPQNVFFECAQLRYIVANCLEEVDDEAFGARKSPQIIKNKLWVAAEQELLEYEEFVE</sequence>
<accession>A0A146KGT1</accession>
<dbReference type="Pfam" id="PF13306">
    <property type="entry name" value="LRR_5"/>
    <property type="match status" value="1"/>
</dbReference>
<feature type="non-terminal residue" evidence="1">
    <location>
        <position position="1"/>
    </location>
</feature>
<name>A0A146KGT1_9EUKA</name>
<proteinExistence type="predicted"/>
<gene>
    <name evidence="1" type="ORF">TPC1_11244</name>
</gene>
<feature type="non-terminal residue" evidence="1">
    <location>
        <position position="112"/>
    </location>
</feature>